<keyword evidence="1" id="KW-0472">Membrane</keyword>
<keyword evidence="1" id="KW-1133">Transmembrane helix</keyword>
<evidence type="ECO:0000313" key="2">
    <source>
        <dbReference type="EMBL" id="AAR11549.1"/>
    </source>
</evidence>
<organism evidence="2 3">
    <name type="scientific">Opuntia virus X</name>
    <dbReference type="NCBI Taxonomy" id="253702"/>
    <lineage>
        <taxon>Viruses</taxon>
        <taxon>Riboviria</taxon>
        <taxon>Orthornavirae</taxon>
        <taxon>Kitrinoviricota</taxon>
        <taxon>Alsuviricetes</taxon>
        <taxon>Tymovirales</taxon>
        <taxon>Alphaflexiviridae</taxon>
        <taxon>Potexvirus</taxon>
        <taxon>Potexvirus ecsopuntiae</taxon>
    </lineage>
</organism>
<accession>Q6UNH9</accession>
<evidence type="ECO:0000313" key="3">
    <source>
        <dbReference type="Proteomes" id="UP000201790"/>
    </source>
</evidence>
<keyword evidence="3" id="KW-1185">Reference proteome</keyword>
<feature type="transmembrane region" description="Helical" evidence="1">
    <location>
        <begin position="74"/>
        <end position="93"/>
    </location>
</feature>
<dbReference type="OrthoDB" id="20634at10239"/>
<dbReference type="GeneID" id="2943439"/>
<dbReference type="Pfam" id="PF01307">
    <property type="entry name" value="Plant_vir_prot"/>
    <property type="match status" value="1"/>
</dbReference>
<protein>
    <submittedName>
        <fullName evidence="2">Triple gene block protein 2</fullName>
    </submittedName>
</protein>
<feature type="transmembrane region" description="Helical" evidence="1">
    <location>
        <begin position="17"/>
        <end position="35"/>
    </location>
</feature>
<dbReference type="KEGG" id="vg:2943439"/>
<dbReference type="Proteomes" id="UP000201790">
    <property type="component" value="Segment"/>
</dbReference>
<dbReference type="InterPro" id="IPR001896">
    <property type="entry name" value="Plant_vir_prot"/>
</dbReference>
<evidence type="ECO:0000256" key="1">
    <source>
        <dbReference type="SAM" id="Phobius"/>
    </source>
</evidence>
<dbReference type="EMBL" id="AY366209">
    <property type="protein sequence ID" value="AAR11549.1"/>
    <property type="molecule type" value="Genomic_RNA"/>
</dbReference>
<keyword evidence="1" id="KW-0812">Transmembrane</keyword>
<dbReference type="RefSeq" id="YP_054409.1">
    <property type="nucleotide sequence ID" value="NC_006060.1"/>
</dbReference>
<reference evidence="2 3" key="1">
    <citation type="journal article" date="2004" name="Arch. Virol.">
        <title>Molecular characterisation of potexviruses isolated from three different genera in the family Cactaceae.</title>
        <authorList>
            <person name="Koenig R."/>
            <person name="Pleij C.W.A."/>
            <person name="Loss S."/>
            <person name="Burgermeister W."/>
            <person name="Aust H."/>
            <person name="Schiemann J."/>
        </authorList>
    </citation>
    <scope>NUCLEOTIDE SEQUENCE [LARGE SCALE GENOMIC DNA]</scope>
    <source>
        <strain evidence="2 3">CC10</strain>
    </source>
</reference>
<name>Q6UNH9_9VIRU</name>
<proteinExistence type="predicted"/>
<sequence length="110" mass="11493">MSGHPLRLTPPPDYSKAVTSLTIGLTLVLAVYAVTRSTLPTVGDSSHSLPHGGFYKDGTKTVKYLGPSDNHSKHIPLLAVLVIIALIYASSFLSSGRRTGTCSSCGTAHG</sequence>